<dbReference type="PANTHER" id="PTHR33993">
    <property type="entry name" value="GLYOXALASE-RELATED"/>
    <property type="match status" value="1"/>
</dbReference>
<organism evidence="2 3">
    <name type="scientific">Sediminibacillus halophilus</name>
    <dbReference type="NCBI Taxonomy" id="482461"/>
    <lineage>
        <taxon>Bacteria</taxon>
        <taxon>Bacillati</taxon>
        <taxon>Bacillota</taxon>
        <taxon>Bacilli</taxon>
        <taxon>Bacillales</taxon>
        <taxon>Bacillaceae</taxon>
        <taxon>Sediminibacillus</taxon>
    </lineage>
</organism>
<dbReference type="Gene3D" id="3.10.180.10">
    <property type="entry name" value="2,3-Dihydroxybiphenyl 1,2-Dioxygenase, domain 1"/>
    <property type="match status" value="1"/>
</dbReference>
<dbReference type="SUPFAM" id="SSF54593">
    <property type="entry name" value="Glyoxalase/Bleomycin resistance protein/Dihydroxybiphenyl dioxygenase"/>
    <property type="match status" value="1"/>
</dbReference>
<dbReference type="InterPro" id="IPR037523">
    <property type="entry name" value="VOC_core"/>
</dbReference>
<dbReference type="AlphaFoldDB" id="A0A1G9S5Y8"/>
<reference evidence="3" key="1">
    <citation type="submission" date="2016-10" db="EMBL/GenBank/DDBJ databases">
        <authorList>
            <person name="Varghese N."/>
            <person name="Submissions S."/>
        </authorList>
    </citation>
    <scope>NUCLEOTIDE SEQUENCE [LARGE SCALE GENOMIC DNA]</scope>
    <source>
        <strain evidence="3">CGMCC 1.6199</strain>
    </source>
</reference>
<proteinExistence type="predicted"/>
<dbReference type="EMBL" id="FNHF01000002">
    <property type="protein sequence ID" value="SDM30824.1"/>
    <property type="molecule type" value="Genomic_DNA"/>
</dbReference>
<dbReference type="PROSITE" id="PS51819">
    <property type="entry name" value="VOC"/>
    <property type="match status" value="1"/>
</dbReference>
<name>A0A1G9S5Y8_9BACI</name>
<dbReference type="InterPro" id="IPR052164">
    <property type="entry name" value="Anthracycline_SecMetBiosynth"/>
</dbReference>
<dbReference type="InterPro" id="IPR029068">
    <property type="entry name" value="Glyas_Bleomycin-R_OHBP_Dase"/>
</dbReference>
<dbReference type="Pfam" id="PF18029">
    <property type="entry name" value="Glyoxalase_6"/>
    <property type="match status" value="1"/>
</dbReference>
<evidence type="ECO:0000313" key="2">
    <source>
        <dbReference type="EMBL" id="SDM30824.1"/>
    </source>
</evidence>
<dbReference type="STRING" id="482461.SAMN05216244_2295"/>
<dbReference type="Proteomes" id="UP000182347">
    <property type="component" value="Unassembled WGS sequence"/>
</dbReference>
<evidence type="ECO:0000259" key="1">
    <source>
        <dbReference type="PROSITE" id="PS51819"/>
    </source>
</evidence>
<evidence type="ECO:0000313" key="3">
    <source>
        <dbReference type="Proteomes" id="UP000182347"/>
    </source>
</evidence>
<feature type="domain" description="VOC" evidence="1">
    <location>
        <begin position="26"/>
        <end position="139"/>
    </location>
</feature>
<keyword evidence="3" id="KW-1185">Reference proteome</keyword>
<accession>A0A1G9S5Y8</accession>
<protein>
    <recommendedName>
        <fullName evidence="1">VOC domain-containing protein</fullName>
    </recommendedName>
</protein>
<dbReference type="InterPro" id="IPR041581">
    <property type="entry name" value="Glyoxalase_6"/>
</dbReference>
<gene>
    <name evidence="2" type="ORF">SAMN05216244_2295</name>
</gene>
<sequence length="140" mass="15452">MVLQMYTGSTANMKLAYRVGEKGMAKVVGFEISSQEPEKAVEFYRRVFGWEIAESNWGYWPVASEIGKDDSGISGGISKGPGDFPHGTRIQIEVESIDETLSVAQKCGAMVVREKMEFDTFFLAYLVDPTGVGLGLIEKR</sequence>